<dbReference type="Proteomes" id="UP001199044">
    <property type="component" value="Unassembled WGS sequence"/>
</dbReference>
<comment type="caution">
    <text evidence="1">The sequence shown here is derived from an EMBL/GenBank/DDBJ whole genome shotgun (WGS) entry which is preliminary data.</text>
</comment>
<keyword evidence="2" id="KW-1185">Reference proteome</keyword>
<organism evidence="1 2">
    <name type="scientific">Vibrio tritonius</name>
    <dbReference type="NCBI Taxonomy" id="1435069"/>
    <lineage>
        <taxon>Bacteria</taxon>
        <taxon>Pseudomonadati</taxon>
        <taxon>Pseudomonadota</taxon>
        <taxon>Gammaproteobacteria</taxon>
        <taxon>Vibrionales</taxon>
        <taxon>Vibrionaceae</taxon>
        <taxon>Vibrio</taxon>
    </lineage>
</organism>
<evidence type="ECO:0000313" key="1">
    <source>
        <dbReference type="EMBL" id="MCA2014535.1"/>
    </source>
</evidence>
<accession>A0ABS7YFT8</accession>
<gene>
    <name evidence="1" type="ORF">LDJ79_00335</name>
</gene>
<reference evidence="2" key="1">
    <citation type="submission" date="2023-07" db="EMBL/GenBank/DDBJ databases">
        <title>Molecular identification of indigenous halophilic bacteria isolated from red sea cost, biodegradation of synthetic dyes and assessment of degraded metabolite toxicity.</title>
        <authorList>
            <person name="Chaieb K."/>
            <person name="Altayb H.N."/>
        </authorList>
    </citation>
    <scope>NUCLEOTIDE SEQUENCE [LARGE SCALE GENOMIC DNA]</scope>
    <source>
        <strain evidence="2">K20</strain>
    </source>
</reference>
<evidence type="ECO:0008006" key="3">
    <source>
        <dbReference type="Google" id="ProtNLM"/>
    </source>
</evidence>
<sequence>MATALMLEVVTYKKEKDWFELFRKGEMDEDDLELTLLVMIQLEQVPCAEEVKQKTPQQKQRLKARLRSVDYALGVKVIRMWHSLNLSQKHLHHRIKYYLANVGA</sequence>
<protein>
    <recommendedName>
        <fullName evidence="3">Transposase</fullName>
    </recommendedName>
</protein>
<evidence type="ECO:0000313" key="2">
    <source>
        <dbReference type="Proteomes" id="UP001199044"/>
    </source>
</evidence>
<proteinExistence type="predicted"/>
<name>A0ABS7YFT8_9VIBR</name>
<dbReference type="RefSeq" id="WP_225249180.1">
    <property type="nucleotide sequence ID" value="NZ_CP152308.1"/>
</dbReference>
<dbReference type="EMBL" id="JAIWIU010000003">
    <property type="protein sequence ID" value="MCA2014535.1"/>
    <property type="molecule type" value="Genomic_DNA"/>
</dbReference>